<protein>
    <submittedName>
        <fullName evidence="1">Uncharacterized protein</fullName>
    </submittedName>
</protein>
<dbReference type="Proteomes" id="UP001153334">
    <property type="component" value="Unassembled WGS sequence"/>
</dbReference>
<evidence type="ECO:0000313" key="2">
    <source>
        <dbReference type="Proteomes" id="UP001153334"/>
    </source>
</evidence>
<organism evidence="1 2">
    <name type="scientific">Nemania bipapillata</name>
    <dbReference type="NCBI Taxonomy" id="110536"/>
    <lineage>
        <taxon>Eukaryota</taxon>
        <taxon>Fungi</taxon>
        <taxon>Dikarya</taxon>
        <taxon>Ascomycota</taxon>
        <taxon>Pezizomycotina</taxon>
        <taxon>Sordariomycetes</taxon>
        <taxon>Xylariomycetidae</taxon>
        <taxon>Xylariales</taxon>
        <taxon>Xylariaceae</taxon>
        <taxon>Nemania</taxon>
    </lineage>
</organism>
<sequence length="125" mass="14325">MMKLLAISSLLAGAAQAFQWVNDFNYASYHTVGDNFTIHWVPEARDDTFLLQLTSSLYQPTSGITGPYYNFTSIDLADVKYSDGAYTWTVNTIDGREGTKWFYSFLAYYADESFFYSRDFYVQSA</sequence>
<dbReference type="EMBL" id="JAPESX010000024">
    <property type="protein sequence ID" value="KAJ8123938.1"/>
    <property type="molecule type" value="Genomic_DNA"/>
</dbReference>
<name>A0ACC2J9B4_9PEZI</name>
<reference evidence="1" key="1">
    <citation type="submission" date="2022-11" db="EMBL/GenBank/DDBJ databases">
        <title>Genome Sequence of Nemania bipapillata.</title>
        <authorList>
            <person name="Buettner E."/>
        </authorList>
    </citation>
    <scope>NUCLEOTIDE SEQUENCE</scope>
    <source>
        <strain evidence="1">CP14</strain>
    </source>
</reference>
<accession>A0ACC2J9B4</accession>
<gene>
    <name evidence="1" type="ORF">ONZ43_g229</name>
</gene>
<proteinExistence type="predicted"/>
<comment type="caution">
    <text evidence="1">The sequence shown here is derived from an EMBL/GenBank/DDBJ whole genome shotgun (WGS) entry which is preliminary data.</text>
</comment>
<keyword evidence="2" id="KW-1185">Reference proteome</keyword>
<evidence type="ECO:0000313" key="1">
    <source>
        <dbReference type="EMBL" id="KAJ8123938.1"/>
    </source>
</evidence>